<dbReference type="OrthoDB" id="205335at2759"/>
<sequence>MAAMAAKPLARRSTAFGVSDVIIGTSPLGGIGTSISDAAAAAIVEKCVATGFRDFDTAPLYGLGKAEERLGEGLRRSGKAAQCRVWTKVGRLIRTTENVADPDDVEEANVPGKGIYLDSPKDARPVQDYSWNGAFLSYDDSVRRLGENIKICGLRCHDPETKLLESLAVCTGGSLEGLSALRQRHGTEVSIGLNDADVALRLLQAVQSGTQALRVDSVMLAGRWHLLDQTGAEVFRYCAEHSIAVHVAGVYASGLLAGGALYEYRKPSMAEKKRLQSWAALCAEHAVSLKAAALAFAFLPACVSKVAVGLAAAPLVAETVALLAEAKAVPLELWRDAVAKGLLPEGLVEGL</sequence>
<evidence type="ECO:0000313" key="2">
    <source>
        <dbReference type="EMBL" id="CAH0371338.1"/>
    </source>
</evidence>
<reference evidence="2" key="1">
    <citation type="submission" date="2021-11" db="EMBL/GenBank/DDBJ databases">
        <authorList>
            <consortium name="Genoscope - CEA"/>
            <person name="William W."/>
        </authorList>
    </citation>
    <scope>NUCLEOTIDE SEQUENCE</scope>
</reference>
<dbReference type="GO" id="GO:0016491">
    <property type="term" value="F:oxidoreductase activity"/>
    <property type="evidence" value="ECO:0007669"/>
    <property type="project" value="InterPro"/>
</dbReference>
<organism evidence="2 3">
    <name type="scientific">Pelagomonas calceolata</name>
    <dbReference type="NCBI Taxonomy" id="35677"/>
    <lineage>
        <taxon>Eukaryota</taxon>
        <taxon>Sar</taxon>
        <taxon>Stramenopiles</taxon>
        <taxon>Ochrophyta</taxon>
        <taxon>Pelagophyceae</taxon>
        <taxon>Pelagomonadales</taxon>
        <taxon>Pelagomonadaceae</taxon>
        <taxon>Pelagomonas</taxon>
    </lineage>
</organism>
<dbReference type="InterPro" id="IPR020471">
    <property type="entry name" value="AKR"/>
</dbReference>
<keyword evidence="3" id="KW-1185">Reference proteome</keyword>
<comment type="caution">
    <text evidence="2">The sequence shown here is derived from an EMBL/GenBank/DDBJ whole genome shotgun (WGS) entry which is preliminary data.</text>
</comment>
<proteinExistence type="predicted"/>
<evidence type="ECO:0000313" key="3">
    <source>
        <dbReference type="Proteomes" id="UP000789595"/>
    </source>
</evidence>
<dbReference type="InterPro" id="IPR036812">
    <property type="entry name" value="NAD(P)_OxRdtase_dom_sf"/>
</dbReference>
<dbReference type="InterPro" id="IPR023210">
    <property type="entry name" value="NADP_OxRdtase_dom"/>
</dbReference>
<dbReference type="Proteomes" id="UP000789595">
    <property type="component" value="Unassembled WGS sequence"/>
</dbReference>
<dbReference type="EMBL" id="CAKKNE010000003">
    <property type="protein sequence ID" value="CAH0371338.1"/>
    <property type="molecule type" value="Genomic_DNA"/>
</dbReference>
<protein>
    <recommendedName>
        <fullName evidence="1">NADP-dependent oxidoreductase domain-containing protein</fullName>
    </recommendedName>
</protein>
<dbReference type="PANTHER" id="PTHR42686">
    <property type="entry name" value="GH17980P-RELATED"/>
    <property type="match status" value="1"/>
</dbReference>
<gene>
    <name evidence="2" type="ORF">PECAL_3P12730</name>
</gene>
<dbReference type="PANTHER" id="PTHR42686:SF1">
    <property type="entry name" value="GH17980P-RELATED"/>
    <property type="match status" value="1"/>
</dbReference>
<dbReference type="GO" id="GO:0005829">
    <property type="term" value="C:cytosol"/>
    <property type="evidence" value="ECO:0007669"/>
    <property type="project" value="TreeGrafter"/>
</dbReference>
<feature type="domain" description="NADP-dependent oxidoreductase" evidence="1">
    <location>
        <begin position="21"/>
        <end position="309"/>
    </location>
</feature>
<name>A0A8J2SFT5_9STRA</name>
<dbReference type="Gene3D" id="3.20.20.100">
    <property type="entry name" value="NADP-dependent oxidoreductase domain"/>
    <property type="match status" value="1"/>
</dbReference>
<dbReference type="SUPFAM" id="SSF51430">
    <property type="entry name" value="NAD(P)-linked oxidoreductase"/>
    <property type="match status" value="1"/>
</dbReference>
<accession>A0A8J2SFT5</accession>
<dbReference type="AlphaFoldDB" id="A0A8J2SFT5"/>
<dbReference type="Pfam" id="PF00248">
    <property type="entry name" value="Aldo_ket_red"/>
    <property type="match status" value="1"/>
</dbReference>
<evidence type="ECO:0000259" key="1">
    <source>
        <dbReference type="Pfam" id="PF00248"/>
    </source>
</evidence>